<evidence type="ECO:0000256" key="2">
    <source>
        <dbReference type="RuleBase" id="RU363034"/>
    </source>
</evidence>
<dbReference type="CDD" id="cd00190">
    <property type="entry name" value="Tryp_SPc"/>
    <property type="match status" value="1"/>
</dbReference>
<keyword evidence="3" id="KW-0732">Signal</keyword>
<dbReference type="InterPro" id="IPR001314">
    <property type="entry name" value="Peptidase_S1A"/>
</dbReference>
<evidence type="ECO:0000256" key="3">
    <source>
        <dbReference type="SAM" id="SignalP"/>
    </source>
</evidence>
<evidence type="ECO:0000256" key="1">
    <source>
        <dbReference type="ARBA" id="ARBA00023157"/>
    </source>
</evidence>
<dbReference type="InterPro" id="IPR009003">
    <property type="entry name" value="Peptidase_S1_PA"/>
</dbReference>
<dbReference type="EMBL" id="CAXAJV020000537">
    <property type="protein sequence ID" value="CAL7932833.1"/>
    <property type="molecule type" value="Genomic_DNA"/>
</dbReference>
<keyword evidence="2" id="KW-0720">Serine protease</keyword>
<dbReference type="PROSITE" id="PS00135">
    <property type="entry name" value="TRYPSIN_SER"/>
    <property type="match status" value="1"/>
</dbReference>
<dbReference type="InterPro" id="IPR001254">
    <property type="entry name" value="Trypsin_dom"/>
</dbReference>
<keyword evidence="1" id="KW-1015">Disulfide bond</keyword>
<keyword evidence="2" id="KW-0378">Hydrolase</keyword>
<dbReference type="Proteomes" id="UP001642520">
    <property type="component" value="Unassembled WGS sequence"/>
</dbReference>
<dbReference type="PROSITE" id="PS00134">
    <property type="entry name" value="TRYPSIN_HIS"/>
    <property type="match status" value="1"/>
</dbReference>
<dbReference type="SUPFAM" id="SSF50494">
    <property type="entry name" value="Trypsin-like serine proteases"/>
    <property type="match status" value="1"/>
</dbReference>
<organism evidence="5 7">
    <name type="scientific">Xylocopa violacea</name>
    <name type="common">Violet carpenter bee</name>
    <name type="synonym">Apis violacea</name>
    <dbReference type="NCBI Taxonomy" id="135666"/>
    <lineage>
        <taxon>Eukaryota</taxon>
        <taxon>Metazoa</taxon>
        <taxon>Ecdysozoa</taxon>
        <taxon>Arthropoda</taxon>
        <taxon>Hexapoda</taxon>
        <taxon>Insecta</taxon>
        <taxon>Pterygota</taxon>
        <taxon>Neoptera</taxon>
        <taxon>Endopterygota</taxon>
        <taxon>Hymenoptera</taxon>
        <taxon>Apocrita</taxon>
        <taxon>Aculeata</taxon>
        <taxon>Apoidea</taxon>
        <taxon>Anthophila</taxon>
        <taxon>Apidae</taxon>
        <taxon>Xylocopa</taxon>
        <taxon>Xylocopa</taxon>
    </lineage>
</organism>
<name>A0ABP1MYT0_XYLVO</name>
<accession>A0ABP1MYT0</accession>
<feature type="domain" description="Peptidase S1" evidence="4">
    <location>
        <begin position="166"/>
        <end position="407"/>
    </location>
</feature>
<dbReference type="PANTHER" id="PTHR24252:SF7">
    <property type="entry name" value="HYALIN"/>
    <property type="match status" value="1"/>
</dbReference>
<reference evidence="5 7" key="1">
    <citation type="submission" date="2024-08" db="EMBL/GenBank/DDBJ databases">
        <authorList>
            <person name="Will J Nash"/>
            <person name="Angela Man"/>
            <person name="Seanna McTaggart"/>
            <person name="Kendall Baker"/>
            <person name="Tom Barker"/>
            <person name="Leah Catchpole"/>
            <person name="Alex Durrant"/>
            <person name="Karim Gharbi"/>
            <person name="Naomi Irish"/>
            <person name="Gemy Kaithakottil"/>
            <person name="Debby Ku"/>
            <person name="Aaliyah Providence"/>
            <person name="Felix Shaw"/>
            <person name="David Swarbreck"/>
            <person name="Chris Watkins"/>
            <person name="Ann M. McCartney"/>
            <person name="Giulio Formenti"/>
            <person name="Alice Mouton"/>
            <person name="Noel Vella"/>
            <person name="Bjorn M von Reumont"/>
            <person name="Adriana Vella"/>
            <person name="Wilfried Haerty"/>
        </authorList>
    </citation>
    <scope>NUCLEOTIDE SEQUENCE [LARGE SCALE GENOMIC DNA]</scope>
</reference>
<dbReference type="SMART" id="SM00020">
    <property type="entry name" value="Tryp_SPc"/>
    <property type="match status" value="1"/>
</dbReference>
<dbReference type="Gene3D" id="2.40.10.10">
    <property type="entry name" value="Trypsin-like serine proteases"/>
    <property type="match status" value="1"/>
</dbReference>
<dbReference type="InterPro" id="IPR043504">
    <property type="entry name" value="Peptidase_S1_PA_chymotrypsin"/>
</dbReference>
<comment type="caution">
    <text evidence="5">The sequence shown here is derived from an EMBL/GenBank/DDBJ whole genome shotgun (WGS) entry which is preliminary data.</text>
</comment>
<proteinExistence type="predicted"/>
<keyword evidence="2" id="KW-0645">Protease</keyword>
<protein>
    <recommendedName>
        <fullName evidence="4">Peptidase S1 domain-containing protein</fullName>
    </recommendedName>
</protein>
<evidence type="ECO:0000313" key="7">
    <source>
        <dbReference type="Proteomes" id="UP001642520"/>
    </source>
</evidence>
<dbReference type="EMBL" id="CAXAJV020001288">
    <property type="protein sequence ID" value="CAL7938141.1"/>
    <property type="molecule type" value="Genomic_DNA"/>
</dbReference>
<dbReference type="PROSITE" id="PS50240">
    <property type="entry name" value="TRYPSIN_DOM"/>
    <property type="match status" value="1"/>
</dbReference>
<keyword evidence="7" id="KW-1185">Reference proteome</keyword>
<dbReference type="PANTHER" id="PTHR24252">
    <property type="entry name" value="ACROSIN-RELATED"/>
    <property type="match status" value="1"/>
</dbReference>
<dbReference type="InterPro" id="IPR018114">
    <property type="entry name" value="TRYPSIN_HIS"/>
</dbReference>
<gene>
    <name evidence="6" type="ORF">XYLVIOL_LOCUS3111</name>
    <name evidence="5" type="ORF">XYLVIOL_LOCUS88</name>
</gene>
<evidence type="ECO:0000313" key="6">
    <source>
        <dbReference type="EMBL" id="CAL7938141.1"/>
    </source>
</evidence>
<dbReference type="PRINTS" id="PR00722">
    <property type="entry name" value="CHYMOTRYPSIN"/>
</dbReference>
<feature type="chain" id="PRO_5045029673" description="Peptidase S1 domain-containing protein" evidence="3">
    <location>
        <begin position="24"/>
        <end position="410"/>
    </location>
</feature>
<sequence>MTFGINIFTVLLSLNLTMSLTNSEVLKMEGGFNANNNPFLANLPKADKRVVYQSNPFLGKHSSKLIFPRVENVIQPSWKPQKSIDLHLHNPFLQQANKIPIAPVTSTPYKEISIPFKQGPKRTKSQIKCEEYQNMLDTINVAPSGSVTSNVAKINGNNCAAANRLVVGGEETSPGEFPHVVALGNSNEDGAFSISCGGSLIAPEWVLTAAHCTYGANLPRVARIGIHNLKDNQNGVTTTVNMTMRHPKYKPPAKYADIGLVKLNTNINFSNDVRPACLYQPYDYIPPKVVVCGWGATELGGEQSDKLRKADLDIIDNIECALRHNHSTAAPDGIRPNMICAAHPRSGWSRDACQGDSGGPLQIQPSSSCLYQIVGITSFGDGCALLDKPGVYTRVSHFLEWIESTVWPET</sequence>
<feature type="signal peptide" evidence="3">
    <location>
        <begin position="1"/>
        <end position="23"/>
    </location>
</feature>
<evidence type="ECO:0000313" key="5">
    <source>
        <dbReference type="EMBL" id="CAL7932833.1"/>
    </source>
</evidence>
<dbReference type="Pfam" id="PF00089">
    <property type="entry name" value="Trypsin"/>
    <property type="match status" value="1"/>
</dbReference>
<dbReference type="InterPro" id="IPR033116">
    <property type="entry name" value="TRYPSIN_SER"/>
</dbReference>
<evidence type="ECO:0000259" key="4">
    <source>
        <dbReference type="PROSITE" id="PS50240"/>
    </source>
</evidence>